<evidence type="ECO:0000313" key="3">
    <source>
        <dbReference type="Proteomes" id="UP000280501"/>
    </source>
</evidence>
<keyword evidence="1" id="KW-1133">Transmembrane helix</keyword>
<dbReference type="RefSeq" id="WP_123814715.1">
    <property type="nucleotide sequence ID" value="NZ_RKQZ01000001.1"/>
</dbReference>
<keyword evidence="1" id="KW-0472">Membrane</keyword>
<dbReference type="Proteomes" id="UP000280501">
    <property type="component" value="Unassembled WGS sequence"/>
</dbReference>
<feature type="transmembrane region" description="Helical" evidence="1">
    <location>
        <begin position="95"/>
        <end position="113"/>
    </location>
</feature>
<evidence type="ECO:0008006" key="4">
    <source>
        <dbReference type="Google" id="ProtNLM"/>
    </source>
</evidence>
<protein>
    <recommendedName>
        <fullName evidence="4">Aromatic acid exporter family member 1</fullName>
    </recommendedName>
</protein>
<sequence length="338" mass="35452">MTRGAVAASLAWLAGELSPAPLSDYAYYAPMGAVAATSSTTIRSARESAHAMAAVLLGAATALGVDVLALPGALAVGLVVGLTLLFAGWRALGEMGSWAVTSGLFVLLLGSAHDLEYPLAFAGLLFAGASIGVVLNLLAPPLPLAPSDVALRRLRGALVDQLDALASQLESAGPLAADEWEERRRALVPTLHRAQDAVAHLREATRANRRVRRFHDRTVAQVRHAEQLNGSADVVDDIVRLLADWERQDLAEVAFGPDLRPALATALRTYARALEAATPDGPEASDDDADAATARFNAAVERLGDDIRAAARTPGHDYFAAAALIVVLSRGRDALVRS</sequence>
<feature type="transmembrane region" description="Helical" evidence="1">
    <location>
        <begin position="119"/>
        <end position="139"/>
    </location>
</feature>
<dbReference type="AlphaFoldDB" id="A0A3N4ZPD8"/>
<organism evidence="2 3">
    <name type="scientific">Myceligenerans xiligouense</name>
    <dbReference type="NCBI Taxonomy" id="253184"/>
    <lineage>
        <taxon>Bacteria</taxon>
        <taxon>Bacillati</taxon>
        <taxon>Actinomycetota</taxon>
        <taxon>Actinomycetes</taxon>
        <taxon>Micrococcales</taxon>
        <taxon>Promicromonosporaceae</taxon>
        <taxon>Myceligenerans</taxon>
    </lineage>
</organism>
<proteinExistence type="predicted"/>
<dbReference type="EMBL" id="RKQZ01000001">
    <property type="protein sequence ID" value="RPF21701.1"/>
    <property type="molecule type" value="Genomic_DNA"/>
</dbReference>
<feature type="transmembrane region" description="Helical" evidence="1">
    <location>
        <begin position="67"/>
        <end position="88"/>
    </location>
</feature>
<comment type="caution">
    <text evidence="2">The sequence shown here is derived from an EMBL/GenBank/DDBJ whole genome shotgun (WGS) entry which is preliminary data.</text>
</comment>
<evidence type="ECO:0000256" key="1">
    <source>
        <dbReference type="SAM" id="Phobius"/>
    </source>
</evidence>
<dbReference type="OrthoDB" id="3579456at2"/>
<keyword evidence="1" id="KW-0812">Transmembrane</keyword>
<keyword evidence="3" id="KW-1185">Reference proteome</keyword>
<evidence type="ECO:0000313" key="2">
    <source>
        <dbReference type="EMBL" id="RPF21701.1"/>
    </source>
</evidence>
<name>A0A3N4ZPD8_9MICO</name>
<accession>A0A3N4ZPD8</accession>
<reference evidence="2 3" key="1">
    <citation type="submission" date="2018-11" db="EMBL/GenBank/DDBJ databases">
        <title>Sequencing the genomes of 1000 actinobacteria strains.</title>
        <authorList>
            <person name="Klenk H.-P."/>
        </authorList>
    </citation>
    <scope>NUCLEOTIDE SEQUENCE [LARGE SCALE GENOMIC DNA]</scope>
    <source>
        <strain evidence="2 3">DSM 15700</strain>
    </source>
</reference>
<gene>
    <name evidence="2" type="ORF">EDD34_2334</name>
</gene>